<keyword evidence="3" id="KW-1185">Reference proteome</keyword>
<dbReference type="AlphaFoldDB" id="A0A1H0RYU6"/>
<evidence type="ECO:0000313" key="3">
    <source>
        <dbReference type="Proteomes" id="UP000199497"/>
    </source>
</evidence>
<gene>
    <name evidence="2" type="ORF">SAMN04487905_103288</name>
</gene>
<keyword evidence="1" id="KW-0472">Membrane</keyword>
<name>A0A1H0RYU6_9ACTN</name>
<dbReference type="OrthoDB" id="4501073at2"/>
<sequence length="661" mass="75876">MSEHTNHTTNIVKENGKVGAQADEIKNSNITINDYAEYSPEEKYEAAEKLLQEGVPRKARDLIDDAISKGHDGARVRFHRVLAILSKRSYRDLTAEDREQMRLSTKSPHEHTDDSWSGALDAIRELFEHFENPEIGTRHTDKKLRDLPSQQHEKIMRHLDLFITSELKDVLWTETSDEARESRFSGDRSNRVWAYFQPDPLDARVRHPVEDPLLPHDRRWAIVTSCTGTAAVGYLGWLVLTHATVLSVLAYLAMLAFGYVASRNGFEWHYRTSRLRLKEGDFFRSTSVTGSDPDGFANQVDRSFSHYFHKYCPENTNREKWLAETAGIRATLRDEIVELYRESRTGVGRVNWLIRYLTSDVKQRWQAGTLLRHRERYRVATSTKVRFSLALAALVPTTLIVLVTTVTTSVLPAVLAALVAVASTRDAVKRWLRVAVERRRFEEDQRESDRLHQERHEAYLRWKRKLETTCPSETEMEYWLHCDKVIMLDDALRHYRLAWRDIITHAFLQTPTSDAKRKRRGGPLRFSKYDVRLFLITRDGVRETNTTLDFEQGSFGRAQRGNFRFDAISSTDIIPSSGLGYTLKITLINGPTREVNVKEPDQEASTTNPNDTSERLSEIDLDAAGFTHTRHVLEGIAAEGKGWIERDPVTSDVGFTSSTDE</sequence>
<protein>
    <submittedName>
        <fullName evidence="2">Uncharacterized protein</fullName>
    </submittedName>
</protein>
<keyword evidence="1" id="KW-0812">Transmembrane</keyword>
<dbReference type="EMBL" id="FNJR01000003">
    <property type="protein sequence ID" value="SDP34557.1"/>
    <property type="molecule type" value="Genomic_DNA"/>
</dbReference>
<dbReference type="Proteomes" id="UP000199497">
    <property type="component" value="Unassembled WGS sequence"/>
</dbReference>
<feature type="transmembrane region" description="Helical" evidence="1">
    <location>
        <begin position="385"/>
        <end position="404"/>
    </location>
</feature>
<proteinExistence type="predicted"/>
<feature type="transmembrane region" description="Helical" evidence="1">
    <location>
        <begin position="234"/>
        <end position="261"/>
    </location>
</feature>
<accession>A0A1H0RYU6</accession>
<keyword evidence="1" id="KW-1133">Transmembrane helix</keyword>
<organism evidence="2 3">
    <name type="scientific">Actinopolyspora xinjiangensis</name>
    <dbReference type="NCBI Taxonomy" id="405564"/>
    <lineage>
        <taxon>Bacteria</taxon>
        <taxon>Bacillati</taxon>
        <taxon>Actinomycetota</taxon>
        <taxon>Actinomycetes</taxon>
        <taxon>Actinopolysporales</taxon>
        <taxon>Actinopolysporaceae</taxon>
        <taxon>Actinopolyspora</taxon>
    </lineage>
</organism>
<dbReference type="RefSeq" id="WP_139182927.1">
    <property type="nucleotide sequence ID" value="NZ_FNJR01000003.1"/>
</dbReference>
<evidence type="ECO:0000256" key="1">
    <source>
        <dbReference type="SAM" id="Phobius"/>
    </source>
</evidence>
<evidence type="ECO:0000313" key="2">
    <source>
        <dbReference type="EMBL" id="SDP34557.1"/>
    </source>
</evidence>
<reference evidence="3" key="1">
    <citation type="submission" date="2016-10" db="EMBL/GenBank/DDBJ databases">
        <authorList>
            <person name="Varghese N."/>
            <person name="Submissions S."/>
        </authorList>
    </citation>
    <scope>NUCLEOTIDE SEQUENCE [LARGE SCALE GENOMIC DNA]</scope>
    <source>
        <strain evidence="3">DSM 46732</strain>
    </source>
</reference>
<dbReference type="STRING" id="405564.SAMN04487905_103288"/>